<dbReference type="Pfam" id="PF03706">
    <property type="entry name" value="LPG_synthase_TM"/>
    <property type="match status" value="1"/>
</dbReference>
<protein>
    <recommendedName>
        <fullName evidence="10">Flippase-like domain-containing protein</fullName>
    </recommendedName>
</protein>
<keyword evidence="5 7" id="KW-0472">Membrane</keyword>
<feature type="transmembrane region" description="Helical" evidence="7">
    <location>
        <begin position="243"/>
        <end position="267"/>
    </location>
</feature>
<evidence type="ECO:0008006" key="10">
    <source>
        <dbReference type="Google" id="ProtNLM"/>
    </source>
</evidence>
<evidence type="ECO:0000256" key="3">
    <source>
        <dbReference type="ARBA" id="ARBA00022692"/>
    </source>
</evidence>
<evidence type="ECO:0000256" key="1">
    <source>
        <dbReference type="ARBA" id="ARBA00004651"/>
    </source>
</evidence>
<feature type="compositionally biased region" description="Basic and acidic residues" evidence="6">
    <location>
        <begin position="276"/>
        <end position="297"/>
    </location>
</feature>
<sequence>MLQVGVTVGILVWVVIVWGPAPFAAATRVLTVPAAVAGLLLGAFGVLLQAGRWRLVARTRGLSITPGAAVSRCWQAAFLNAVLPGGLAGDALRAVEQPRAGTDSPGATLKRSAGTVTAERLAGTTVVFTAAGIALLALQPAVGLLSLAVAAVCAAVAWPWLRWLTRGDLARVAGLSVAGWAVFAAMFVVALLVVAPDVPLGQAPALAAISLAGMSVPLNVAGWGPREGTAALGFLLVGQPPGLGVAVSVAYGLLALVSVLPGGLVLLARTLRRDRLRPSGDPDDAGHRPPRPPSDHPRSRHARRAAQERP</sequence>
<evidence type="ECO:0000256" key="5">
    <source>
        <dbReference type="ARBA" id="ARBA00023136"/>
    </source>
</evidence>
<comment type="subcellular location">
    <subcellularLocation>
        <location evidence="1">Cell membrane</location>
        <topology evidence="1">Multi-pass membrane protein</topology>
    </subcellularLocation>
</comment>
<keyword evidence="4 7" id="KW-1133">Transmembrane helix</keyword>
<feature type="transmembrane region" description="Helical" evidence="7">
    <location>
        <begin position="121"/>
        <end position="138"/>
    </location>
</feature>
<comment type="caution">
    <text evidence="8">The sequence shown here is derived from an EMBL/GenBank/DDBJ whole genome shotgun (WGS) entry which is preliminary data.</text>
</comment>
<feature type="transmembrane region" description="Helical" evidence="7">
    <location>
        <begin position="7"/>
        <end position="26"/>
    </location>
</feature>
<keyword evidence="3 7" id="KW-0812">Transmembrane</keyword>
<evidence type="ECO:0000256" key="4">
    <source>
        <dbReference type="ARBA" id="ARBA00022989"/>
    </source>
</evidence>
<keyword evidence="2" id="KW-1003">Cell membrane</keyword>
<dbReference type="PANTHER" id="PTHR40277">
    <property type="entry name" value="BLL5419 PROTEIN"/>
    <property type="match status" value="1"/>
</dbReference>
<keyword evidence="9" id="KW-1185">Reference proteome</keyword>
<proteinExistence type="predicted"/>
<evidence type="ECO:0000256" key="2">
    <source>
        <dbReference type="ARBA" id="ARBA00022475"/>
    </source>
</evidence>
<accession>A0ABQ1NXJ0</accession>
<dbReference type="InterPro" id="IPR022791">
    <property type="entry name" value="L-PG_synthase/AglD"/>
</dbReference>
<dbReference type="Proteomes" id="UP000597761">
    <property type="component" value="Unassembled WGS sequence"/>
</dbReference>
<feature type="region of interest" description="Disordered" evidence="6">
    <location>
        <begin position="276"/>
        <end position="310"/>
    </location>
</feature>
<evidence type="ECO:0000256" key="6">
    <source>
        <dbReference type="SAM" id="MobiDB-lite"/>
    </source>
</evidence>
<reference evidence="9" key="1">
    <citation type="journal article" date="2019" name="Int. J. Syst. Evol. Microbiol.">
        <title>The Global Catalogue of Microorganisms (GCM) 10K type strain sequencing project: providing services to taxonomists for standard genome sequencing and annotation.</title>
        <authorList>
            <consortium name="The Broad Institute Genomics Platform"/>
            <consortium name="The Broad Institute Genome Sequencing Center for Infectious Disease"/>
            <person name="Wu L."/>
            <person name="Ma J."/>
        </authorList>
    </citation>
    <scope>NUCLEOTIDE SEQUENCE [LARGE SCALE GENOMIC DNA]</scope>
    <source>
        <strain evidence="9">CGMCC 1.15480</strain>
    </source>
</reference>
<feature type="transmembrane region" description="Helical" evidence="7">
    <location>
        <begin position="173"/>
        <end position="195"/>
    </location>
</feature>
<evidence type="ECO:0000313" key="9">
    <source>
        <dbReference type="Proteomes" id="UP000597761"/>
    </source>
</evidence>
<dbReference type="EMBL" id="BMJI01000005">
    <property type="protein sequence ID" value="GGC87037.1"/>
    <property type="molecule type" value="Genomic_DNA"/>
</dbReference>
<evidence type="ECO:0000313" key="8">
    <source>
        <dbReference type="EMBL" id="GGC87037.1"/>
    </source>
</evidence>
<evidence type="ECO:0000256" key="7">
    <source>
        <dbReference type="SAM" id="Phobius"/>
    </source>
</evidence>
<name>A0ABQ1NXJ0_9MICC</name>
<feature type="transmembrane region" description="Helical" evidence="7">
    <location>
        <begin position="144"/>
        <end position="161"/>
    </location>
</feature>
<gene>
    <name evidence="8" type="ORF">GCM10011512_12450</name>
</gene>
<feature type="transmembrane region" description="Helical" evidence="7">
    <location>
        <begin position="32"/>
        <end position="50"/>
    </location>
</feature>
<dbReference type="PANTHER" id="PTHR40277:SF1">
    <property type="entry name" value="BLL5419 PROTEIN"/>
    <property type="match status" value="1"/>
</dbReference>
<organism evidence="8 9">
    <name type="scientific">Tersicoccus solisilvae</name>
    <dbReference type="NCBI Taxonomy" id="1882339"/>
    <lineage>
        <taxon>Bacteria</taxon>
        <taxon>Bacillati</taxon>
        <taxon>Actinomycetota</taxon>
        <taxon>Actinomycetes</taxon>
        <taxon>Micrococcales</taxon>
        <taxon>Micrococcaceae</taxon>
        <taxon>Tersicoccus</taxon>
    </lineage>
</organism>